<organism evidence="2 3">
    <name type="scientific">Streptomyces turgidiscabies (strain Car8)</name>
    <dbReference type="NCBI Taxonomy" id="698760"/>
    <lineage>
        <taxon>Bacteria</taxon>
        <taxon>Bacillati</taxon>
        <taxon>Actinomycetota</taxon>
        <taxon>Actinomycetes</taxon>
        <taxon>Kitasatosporales</taxon>
        <taxon>Streptomycetaceae</taxon>
        <taxon>Streptomyces</taxon>
    </lineage>
</organism>
<keyword evidence="1" id="KW-0472">Membrane</keyword>
<dbReference type="PATRIC" id="fig|698760.3.peg.6207"/>
<keyword evidence="1" id="KW-0812">Transmembrane</keyword>
<dbReference type="GeneID" id="97402482"/>
<proteinExistence type="predicted"/>
<reference evidence="2 3" key="1">
    <citation type="journal article" date="2011" name="Plasmid">
        <title>Streptomyces turgidiscabies Car8 contains a modular pathogenicity island that shares virulence genes with other actinobacterial plant pathogens.</title>
        <authorList>
            <person name="Huguet-Tapia J.C."/>
            <person name="Badger J.H."/>
            <person name="Loria R."/>
            <person name="Pettis G.S."/>
        </authorList>
    </citation>
    <scope>NUCLEOTIDE SEQUENCE [LARGE SCALE GENOMIC DNA]</scope>
    <source>
        <strain evidence="2 3">Car8</strain>
    </source>
</reference>
<dbReference type="RefSeq" id="WP_006380020.1">
    <property type="nucleotide sequence ID" value="NZ_AEJB01000419.1"/>
</dbReference>
<dbReference type="Proteomes" id="UP000010931">
    <property type="component" value="Unassembled WGS sequence"/>
</dbReference>
<protein>
    <submittedName>
        <fullName evidence="2">Uncharacterized protein</fullName>
    </submittedName>
</protein>
<evidence type="ECO:0000313" key="3">
    <source>
        <dbReference type="Proteomes" id="UP000010931"/>
    </source>
</evidence>
<evidence type="ECO:0000256" key="1">
    <source>
        <dbReference type="SAM" id="Phobius"/>
    </source>
</evidence>
<sequence>MNTSDPVAAPRTRSARESRRIRIRAGLGLALLPVSFVLGALIWLYRADQYAHAGADRTTHWPLGLAFFTASGLLGLMALGLPRRWLVWLQLLLLLPAMALLAF</sequence>
<feature type="transmembrane region" description="Helical" evidence="1">
    <location>
        <begin position="60"/>
        <end position="78"/>
    </location>
</feature>
<dbReference type="EMBL" id="AEJB01000419">
    <property type="protein sequence ID" value="ELP64949.1"/>
    <property type="molecule type" value="Genomic_DNA"/>
</dbReference>
<feature type="transmembrane region" description="Helical" evidence="1">
    <location>
        <begin position="85"/>
        <end position="102"/>
    </location>
</feature>
<feature type="transmembrane region" description="Helical" evidence="1">
    <location>
        <begin position="21"/>
        <end position="45"/>
    </location>
</feature>
<evidence type="ECO:0000313" key="2">
    <source>
        <dbReference type="EMBL" id="ELP64949.1"/>
    </source>
</evidence>
<keyword evidence="1" id="KW-1133">Transmembrane helix</keyword>
<name>L7F1C3_STRT8</name>
<keyword evidence="3" id="KW-1185">Reference proteome</keyword>
<accession>L7F1C3</accession>
<dbReference type="AlphaFoldDB" id="L7F1C3"/>
<comment type="caution">
    <text evidence="2">The sequence shown here is derived from an EMBL/GenBank/DDBJ whole genome shotgun (WGS) entry which is preliminary data.</text>
</comment>
<gene>
    <name evidence="2" type="ORF">STRTUCAR8_08334</name>
</gene>